<sequence length="31" mass="3492">MPAGGCQYPPSRDASKCMFTSLHFILFKMIN</sequence>
<reference evidence="1" key="1">
    <citation type="submission" date="2014-09" db="EMBL/GenBank/DDBJ databases">
        <authorList>
            <person name="Magalhaes I.L.F."/>
            <person name="Oliveira U."/>
            <person name="Santos F.R."/>
            <person name="Vidigal T.H.D.A."/>
            <person name="Brescovit A.D."/>
            <person name="Santos A.J."/>
        </authorList>
    </citation>
    <scope>NUCLEOTIDE SEQUENCE</scope>
    <source>
        <tissue evidence="1">Shoot tissue taken approximately 20 cm above the soil surface</tissue>
    </source>
</reference>
<evidence type="ECO:0000313" key="1">
    <source>
        <dbReference type="EMBL" id="JAE15126.1"/>
    </source>
</evidence>
<proteinExistence type="predicted"/>
<dbReference type="AlphaFoldDB" id="A0A0A9FXW1"/>
<name>A0A0A9FXW1_ARUDO</name>
<protein>
    <submittedName>
        <fullName evidence="1">Uncharacterized protein</fullName>
    </submittedName>
</protein>
<dbReference type="EMBL" id="GBRH01182770">
    <property type="protein sequence ID" value="JAE15126.1"/>
    <property type="molecule type" value="Transcribed_RNA"/>
</dbReference>
<reference evidence="1" key="2">
    <citation type="journal article" date="2015" name="Data Brief">
        <title>Shoot transcriptome of the giant reed, Arundo donax.</title>
        <authorList>
            <person name="Barrero R.A."/>
            <person name="Guerrero F.D."/>
            <person name="Moolhuijzen P."/>
            <person name="Goolsby J.A."/>
            <person name="Tidwell J."/>
            <person name="Bellgard S.E."/>
            <person name="Bellgard M.I."/>
        </authorList>
    </citation>
    <scope>NUCLEOTIDE SEQUENCE</scope>
    <source>
        <tissue evidence="1">Shoot tissue taken approximately 20 cm above the soil surface</tissue>
    </source>
</reference>
<accession>A0A0A9FXW1</accession>
<organism evidence="1">
    <name type="scientific">Arundo donax</name>
    <name type="common">Giant reed</name>
    <name type="synonym">Donax arundinaceus</name>
    <dbReference type="NCBI Taxonomy" id="35708"/>
    <lineage>
        <taxon>Eukaryota</taxon>
        <taxon>Viridiplantae</taxon>
        <taxon>Streptophyta</taxon>
        <taxon>Embryophyta</taxon>
        <taxon>Tracheophyta</taxon>
        <taxon>Spermatophyta</taxon>
        <taxon>Magnoliopsida</taxon>
        <taxon>Liliopsida</taxon>
        <taxon>Poales</taxon>
        <taxon>Poaceae</taxon>
        <taxon>PACMAD clade</taxon>
        <taxon>Arundinoideae</taxon>
        <taxon>Arundineae</taxon>
        <taxon>Arundo</taxon>
    </lineage>
</organism>